<accession>A0A1B6LPF3</accession>
<dbReference type="Pfam" id="PF16687">
    <property type="entry name" value="ELYS-bb"/>
    <property type="match status" value="1"/>
</dbReference>
<feature type="non-terminal residue" evidence="2">
    <location>
        <position position="558"/>
    </location>
</feature>
<dbReference type="SUPFAM" id="SSF50978">
    <property type="entry name" value="WD40 repeat-like"/>
    <property type="match status" value="1"/>
</dbReference>
<dbReference type="PANTHER" id="PTHR21583:SF8">
    <property type="entry name" value="PROTEIN ELYS"/>
    <property type="match status" value="1"/>
</dbReference>
<dbReference type="AlphaFoldDB" id="A0A1B6LPF3"/>
<dbReference type="InterPro" id="IPR052620">
    <property type="entry name" value="ELYS/MEL-28_NucAsmblyFactor"/>
</dbReference>
<evidence type="ECO:0000259" key="1">
    <source>
        <dbReference type="Pfam" id="PF16687"/>
    </source>
</evidence>
<dbReference type="EMBL" id="GEBQ01014431">
    <property type="protein sequence ID" value="JAT25546.1"/>
    <property type="molecule type" value="Transcribed_RNA"/>
</dbReference>
<organism evidence="2">
    <name type="scientific">Graphocephala atropunctata</name>
    <dbReference type="NCBI Taxonomy" id="36148"/>
    <lineage>
        <taxon>Eukaryota</taxon>
        <taxon>Metazoa</taxon>
        <taxon>Ecdysozoa</taxon>
        <taxon>Arthropoda</taxon>
        <taxon>Hexapoda</taxon>
        <taxon>Insecta</taxon>
        <taxon>Pterygota</taxon>
        <taxon>Neoptera</taxon>
        <taxon>Paraneoptera</taxon>
        <taxon>Hemiptera</taxon>
        <taxon>Auchenorrhyncha</taxon>
        <taxon>Membracoidea</taxon>
        <taxon>Cicadellidae</taxon>
        <taxon>Cicadellinae</taxon>
        <taxon>Cicadellini</taxon>
        <taxon>Graphocephala</taxon>
    </lineage>
</organism>
<dbReference type="InterPro" id="IPR036322">
    <property type="entry name" value="WD40_repeat_dom_sf"/>
</dbReference>
<dbReference type="PANTHER" id="PTHR21583">
    <property type="entry name" value="ELYS PROTEIN"/>
    <property type="match status" value="1"/>
</dbReference>
<gene>
    <name evidence="2" type="ORF">g.34182</name>
</gene>
<sequence length="558" mass="62058">MEEPGDHQLRITKSCNISAGAVDLSAAQDENYIKGGILSNLKHSWVSCGPRVTTLNNDDGSLGTGWTFGWALADPSYKVVCVEELPTGSFTSPILVVGCESELNGSCLCFYHSGSSRVLKSIHFNDKITSLGMVSKTNAPSERLSGLLKSWSGVVAVGTNSGKVYLLDVWWRGLQKCIEDHHHSVHDEQRQSKLVEVSISDLVENDDCRTNSVRSGSSTLALWLNEETLQRQMSPAHPGIQNILGRMPREFLAVSVLRYFPQISTLAVGYNTSCFQIWDMSSLTILYTSALLETMLPVFSFALLEPSDDPRFVCYLWSLHHSVDEDNLPFAGMYLLNYREKHCSPYNMLPHYQGFSSCSLRYELDLGPELDNMVSGRIISCQALHRSHNKSSPALLHAEQEEASSEEGTASLLSIVWEVWAPNQLATFTQLTLFDLNQWYRECMPVSSDIDYSHFMTHFCLPDGTLLDVKVLESSVRQFVTLQPVDEHFYPTAITFQCVCLQQTQVLSCVHHGTQEVCLQAIQDGGPSALLLPSRLYKLCVQAGIKPLLMDVGSPNSL</sequence>
<name>A0A1B6LPF3_9HEMI</name>
<feature type="domain" description="ELYS beta-propeller" evidence="1">
    <location>
        <begin position="44"/>
        <end position="506"/>
    </location>
</feature>
<dbReference type="InterPro" id="IPR032040">
    <property type="entry name" value="ELYS-bb"/>
</dbReference>
<reference evidence="2" key="1">
    <citation type="submission" date="2015-11" db="EMBL/GenBank/DDBJ databases">
        <title>De novo transcriptome assembly of four potential Pierce s Disease insect vectors from Arizona vineyards.</title>
        <authorList>
            <person name="Tassone E.E."/>
        </authorList>
    </citation>
    <scope>NUCLEOTIDE SEQUENCE</scope>
</reference>
<protein>
    <recommendedName>
        <fullName evidence="1">ELYS beta-propeller domain-containing protein</fullName>
    </recommendedName>
</protein>
<evidence type="ECO:0000313" key="2">
    <source>
        <dbReference type="EMBL" id="JAT25546.1"/>
    </source>
</evidence>
<proteinExistence type="predicted"/>